<dbReference type="Proteomes" id="UP000050514">
    <property type="component" value="Unassembled WGS sequence"/>
</dbReference>
<dbReference type="RefSeq" id="WP_061915726.1">
    <property type="nucleotide sequence ID" value="NZ_DF967971.1"/>
</dbReference>
<feature type="transmembrane region" description="Helical" evidence="1">
    <location>
        <begin position="12"/>
        <end position="35"/>
    </location>
</feature>
<keyword evidence="3" id="KW-1185">Reference proteome</keyword>
<keyword evidence="1" id="KW-0812">Transmembrane</keyword>
<feature type="transmembrane region" description="Helical" evidence="1">
    <location>
        <begin position="135"/>
        <end position="157"/>
    </location>
</feature>
<keyword evidence="1" id="KW-1133">Transmembrane helix</keyword>
<dbReference type="EMBL" id="LGHJ01000016">
    <property type="protein sequence ID" value="KPL74881.1"/>
    <property type="molecule type" value="Genomic_DNA"/>
</dbReference>
<name>A0A0P6XRA2_9CHLR</name>
<organism evidence="2 3">
    <name type="scientific">Bellilinea caldifistulae</name>
    <dbReference type="NCBI Taxonomy" id="360411"/>
    <lineage>
        <taxon>Bacteria</taxon>
        <taxon>Bacillati</taxon>
        <taxon>Chloroflexota</taxon>
        <taxon>Anaerolineae</taxon>
        <taxon>Anaerolineales</taxon>
        <taxon>Anaerolineaceae</taxon>
        <taxon>Bellilinea</taxon>
    </lineage>
</organism>
<dbReference type="OrthoDB" id="155911at2"/>
<keyword evidence="1" id="KW-0472">Membrane</keyword>
<gene>
    <name evidence="2" type="ORF">AC812_10140</name>
</gene>
<comment type="caution">
    <text evidence="2">The sequence shown here is derived from an EMBL/GenBank/DDBJ whole genome shotgun (WGS) entry which is preliminary data.</text>
</comment>
<evidence type="ECO:0000313" key="3">
    <source>
        <dbReference type="Proteomes" id="UP000050514"/>
    </source>
</evidence>
<reference evidence="2 3" key="1">
    <citation type="submission" date="2015-07" db="EMBL/GenBank/DDBJ databases">
        <title>Draft genome of Bellilinea caldifistulae DSM 17877.</title>
        <authorList>
            <person name="Hemp J."/>
            <person name="Ward L.M."/>
            <person name="Pace L.A."/>
            <person name="Fischer W.W."/>
        </authorList>
    </citation>
    <scope>NUCLEOTIDE SEQUENCE [LARGE SCALE GENOMIC DNA]</scope>
    <source>
        <strain evidence="2 3">GOMI-1</strain>
    </source>
</reference>
<accession>A0A0P6XRA2</accession>
<evidence type="ECO:0000256" key="1">
    <source>
        <dbReference type="SAM" id="Phobius"/>
    </source>
</evidence>
<proteinExistence type="predicted"/>
<protein>
    <submittedName>
        <fullName evidence="2">Uncharacterized protein</fullName>
    </submittedName>
</protein>
<evidence type="ECO:0000313" key="2">
    <source>
        <dbReference type="EMBL" id="KPL74881.1"/>
    </source>
</evidence>
<dbReference type="AlphaFoldDB" id="A0A0P6XRA2"/>
<sequence>MDKIREQLRNPLISAITGFVIGLIIGLPVLGWGLWPVKWVNADPSQLRDDFKQEYLCLVIDSYARKGDTAIAMQRFEALGESGGSLLDSLKPGTCNLSEGDINSFRALVMGPTVPLPGETVVPTQPPAAGGGSRLGLVILLCLVTLGVGAGLVYLLVLRKRPVKTESPAGVAQDLNRQAERTDYAAEGQEAPINQFMTTYVMGDDLYDDSFSIDSPTGEFLGECGVGISETIGVGDPKKVTAFEVWLFDKNDIQTVTKVLMSPHAFNDPAIRQRLESKGEPVEVAKDRRVLLETATLQLEARVVDVSLGGGALPENSYFERLTLELAVWPKS</sequence>